<dbReference type="Proteomes" id="UP001597231">
    <property type="component" value="Unassembled WGS sequence"/>
</dbReference>
<name>A0ABW3TW36_9BACL</name>
<protein>
    <submittedName>
        <fullName evidence="2">Flp pilus assembly protein CpaB</fullName>
    </submittedName>
</protein>
<evidence type="ECO:0000313" key="3">
    <source>
        <dbReference type="Proteomes" id="UP001597231"/>
    </source>
</evidence>
<dbReference type="EMBL" id="JBHTLT010000037">
    <property type="protein sequence ID" value="MFD1204976.1"/>
    <property type="molecule type" value="Genomic_DNA"/>
</dbReference>
<reference evidence="3" key="1">
    <citation type="journal article" date="2019" name="Int. J. Syst. Evol. Microbiol.">
        <title>The Global Catalogue of Microorganisms (GCM) 10K type strain sequencing project: providing services to taxonomists for standard genome sequencing and annotation.</title>
        <authorList>
            <consortium name="The Broad Institute Genomics Platform"/>
            <consortium name="The Broad Institute Genome Sequencing Center for Infectious Disease"/>
            <person name="Wu L."/>
            <person name="Ma J."/>
        </authorList>
    </citation>
    <scope>NUCLEOTIDE SEQUENCE [LARGE SCALE GENOMIC DNA]</scope>
    <source>
        <strain evidence="3">CCUG 53915</strain>
    </source>
</reference>
<keyword evidence="3" id="KW-1185">Reference proteome</keyword>
<gene>
    <name evidence="2" type="ORF">ACFQ38_07655</name>
</gene>
<sequence>MLEAKRRAAIFLILAFILAAATGYLILEKVKQLNADLGGMTSVYIAKESIPSRTAIQPSQVTKMDIPNKFVTDSHILSQDEFEHQVSTVPLNPGDLITKNMIKPVSNLQNANNRLVTMYRTDKVQFDQVLTALDRVDIIVSTSDGSKKKTEIFMKDVLVAFAQGTDDNFAGVAVEVSAEEAPKLIHMQNYADHIRVLKANVGDAATFGEGTDQVLGKDDESLETETKPPESKEEGQVTEEKKDQPEQGKTEDESVQENKSEDSVN</sequence>
<comment type="caution">
    <text evidence="2">The sequence shown here is derived from an EMBL/GenBank/DDBJ whole genome shotgun (WGS) entry which is preliminary data.</text>
</comment>
<accession>A0ABW3TW36</accession>
<dbReference type="RefSeq" id="WP_336822430.1">
    <property type="nucleotide sequence ID" value="NZ_JBHTLT010000037.1"/>
</dbReference>
<evidence type="ECO:0000256" key="1">
    <source>
        <dbReference type="SAM" id="MobiDB-lite"/>
    </source>
</evidence>
<feature type="compositionally biased region" description="Basic and acidic residues" evidence="1">
    <location>
        <begin position="215"/>
        <end position="265"/>
    </location>
</feature>
<evidence type="ECO:0000313" key="2">
    <source>
        <dbReference type="EMBL" id="MFD1204976.1"/>
    </source>
</evidence>
<organism evidence="2 3">
    <name type="scientific">Sporosarcina contaminans</name>
    <dbReference type="NCBI Taxonomy" id="633403"/>
    <lineage>
        <taxon>Bacteria</taxon>
        <taxon>Bacillati</taxon>
        <taxon>Bacillota</taxon>
        <taxon>Bacilli</taxon>
        <taxon>Bacillales</taxon>
        <taxon>Caryophanaceae</taxon>
        <taxon>Sporosarcina</taxon>
    </lineage>
</organism>
<feature type="region of interest" description="Disordered" evidence="1">
    <location>
        <begin position="208"/>
        <end position="265"/>
    </location>
</feature>
<proteinExistence type="predicted"/>